<evidence type="ECO:0000313" key="6">
    <source>
        <dbReference type="EMBL" id="ETW33362.1"/>
    </source>
</evidence>
<sequence>MARDPRGGGSEEDDIDHKSVKHLLDSIGKIVHDQVKNDAETYKGELKGLLSLASTNSELSSSNKPCTFEYDKLINGSGGGGAARGHPCRKDGKGEDVKRFSDKEGAQCDKKKIKDSDSNGGACAPYRRLHVCDKNMEKIATSMTKHDLLLDVCLAANYEAQSLIRDHPQYQAKYPDSNSQICTVLARSFADIGDIVRGRDLYLRYNRKDKTDKLQEQLKKYFQKIYEELSKNGAQARYGGDKDPNYFQLREDWWTVNRDQVWKALTCKADASSAYFRPTCSDGNSQSQATKQCRCGDGDVNIVPTYFDYVPQFLRWFEEWAEDFCRKKKIYVGIVKKYCRKKDNSSEERYCSRNGFDCEQTVNARGKVRMGKGCTDCFFACNPYIDWINNQKEQFDKQVKKYTKEITSGGGRAKRAAGKSNYDGYESKFYKILKNNGNYGGVDAFLGLLSKEKACTAVNDTEGGTIDFKEVNSGKHSSGGGDSGTNDETKGTFYRSKYCQPCPWCGMKKKDGGSGWEEKNNGTCKSGNLYKPKNGKSGTPIEILKSGEGHDDIKEKIEQFCKTQNGTGSGNASSGVSGGNSDPSLYDRWQCYEGKDVEKVKNGEEEDDEEEVDDVKKAGGLCILKNDQRNEENKAKSQKEPDEIQKTFHDFFYYWVAHMLKDSIYWRTKKLERCLQNGNRIKCGNKKCNNDCDCFLKWVKKKETEWENIKKHFNTQEAFKNKGENGEYKMLGKGMESPDF</sequence>
<evidence type="ECO:0008006" key="8">
    <source>
        <dbReference type="Google" id="ProtNLM"/>
    </source>
</evidence>
<reference evidence="6 7" key="2">
    <citation type="submission" date="2013-02" db="EMBL/GenBank/DDBJ databases">
        <title>The Genome Sequence of Plasmodium falciparum Tanzania (2000708).</title>
        <authorList>
            <consortium name="The Broad Institute Genome Sequencing Platform"/>
            <consortium name="The Broad Institute Genome Sequencing Center for Infectious Disease"/>
            <person name="Neafsey D."/>
            <person name="Cheeseman I."/>
            <person name="Volkman S."/>
            <person name="Adams J."/>
            <person name="Walker B."/>
            <person name="Young S.K."/>
            <person name="Zeng Q."/>
            <person name="Gargeya S."/>
            <person name="Fitzgerald M."/>
            <person name="Haas B."/>
            <person name="Abouelleil A."/>
            <person name="Alvarado L."/>
            <person name="Arachchi H.M."/>
            <person name="Berlin A.M."/>
            <person name="Chapman S.B."/>
            <person name="Dewar J."/>
            <person name="Goldberg J."/>
            <person name="Griggs A."/>
            <person name="Gujja S."/>
            <person name="Hansen M."/>
            <person name="Howarth C."/>
            <person name="Imamovic A."/>
            <person name="Larimer J."/>
            <person name="McCowan C."/>
            <person name="Murphy C."/>
            <person name="Neiman D."/>
            <person name="Pearson M."/>
            <person name="Priest M."/>
            <person name="Roberts A."/>
            <person name="Saif S."/>
            <person name="Shea T."/>
            <person name="Sisk P."/>
            <person name="Sykes S."/>
            <person name="Wortman J."/>
            <person name="Nusbaum C."/>
            <person name="Birren B."/>
        </authorList>
    </citation>
    <scope>NUCLEOTIDE SEQUENCE [LARGE SCALE GENOMIC DNA]</scope>
    <source>
        <strain evidence="7">Tanzania (2000708)</strain>
    </source>
</reference>
<dbReference type="Pfam" id="PF22672">
    <property type="entry name" value="DBL_C"/>
    <property type="match status" value="1"/>
</dbReference>
<dbReference type="SUPFAM" id="SSF140924">
    <property type="entry name" value="Duffy binding domain-like"/>
    <property type="match status" value="2"/>
</dbReference>
<dbReference type="EMBL" id="KI926680">
    <property type="protein sequence ID" value="ETW33362.1"/>
    <property type="molecule type" value="Genomic_DNA"/>
</dbReference>
<dbReference type="AlphaFoldDB" id="A0A024VY60"/>
<feature type="non-terminal residue" evidence="6">
    <location>
        <position position="740"/>
    </location>
</feature>
<dbReference type="InterPro" id="IPR008602">
    <property type="entry name" value="Duffy-antigen-binding"/>
</dbReference>
<organism evidence="6 7">
    <name type="scientific">Plasmodium falciparum Tanzania</name>
    <name type="common">2000708</name>
    <dbReference type="NCBI Taxonomy" id="1036725"/>
    <lineage>
        <taxon>Eukaryota</taxon>
        <taxon>Sar</taxon>
        <taxon>Alveolata</taxon>
        <taxon>Apicomplexa</taxon>
        <taxon>Aconoidasida</taxon>
        <taxon>Haemosporida</taxon>
        <taxon>Plasmodiidae</taxon>
        <taxon>Plasmodium</taxon>
        <taxon>Plasmodium (Laverania)</taxon>
    </lineage>
</organism>
<feature type="domain" description="Plasmodium falciparum erythrocyte membrane protein-1 N-terminal segment" evidence="4">
    <location>
        <begin position="19"/>
        <end position="54"/>
    </location>
</feature>
<evidence type="ECO:0000259" key="2">
    <source>
        <dbReference type="Pfam" id="PF03011"/>
    </source>
</evidence>
<dbReference type="Gene3D" id="1.20.1310.20">
    <property type="entry name" value="Duffy-antigen binding domain"/>
    <property type="match status" value="1"/>
</dbReference>
<feature type="domain" description="Duffy-antigen binding" evidence="3">
    <location>
        <begin position="121"/>
        <end position="315"/>
    </location>
</feature>
<dbReference type="Gene3D" id="1.20.58.830">
    <property type="match status" value="2"/>
</dbReference>
<feature type="region of interest" description="Disordered" evidence="1">
    <location>
        <begin position="469"/>
        <end position="488"/>
    </location>
</feature>
<dbReference type="Pfam" id="PF15447">
    <property type="entry name" value="NTS"/>
    <property type="match status" value="1"/>
</dbReference>
<dbReference type="InterPro" id="IPR054595">
    <property type="entry name" value="DBL_C"/>
</dbReference>
<dbReference type="FunFam" id="1.20.58.830:FF:000003">
    <property type="entry name" value="Erythrocyte membrane protein 1, PfEMP1"/>
    <property type="match status" value="1"/>
</dbReference>
<name>A0A024VY60_PLAFA</name>
<dbReference type="GO" id="GO:0016020">
    <property type="term" value="C:membrane"/>
    <property type="evidence" value="ECO:0007669"/>
    <property type="project" value="InterPro"/>
</dbReference>
<dbReference type="FunFam" id="1.20.1310.20:FF:000001">
    <property type="entry name" value="Erythrocyte membrane protein 1, PfEMP1"/>
    <property type="match status" value="1"/>
</dbReference>
<dbReference type="GO" id="GO:0046789">
    <property type="term" value="F:host cell surface receptor binding"/>
    <property type="evidence" value="ECO:0007669"/>
    <property type="project" value="InterPro"/>
</dbReference>
<evidence type="ECO:0000256" key="1">
    <source>
        <dbReference type="SAM" id="MobiDB-lite"/>
    </source>
</evidence>
<accession>A0A024VY60</accession>
<evidence type="ECO:0000313" key="7">
    <source>
        <dbReference type="Proteomes" id="UP000030708"/>
    </source>
</evidence>
<dbReference type="Pfam" id="PF05424">
    <property type="entry name" value="Duffy_binding"/>
    <property type="match status" value="1"/>
</dbReference>
<dbReference type="Proteomes" id="UP000030708">
    <property type="component" value="Unassembled WGS sequence"/>
</dbReference>
<feature type="domain" description="Duffy-binding-like" evidence="5">
    <location>
        <begin position="319"/>
        <end position="472"/>
    </location>
</feature>
<evidence type="ECO:0000259" key="3">
    <source>
        <dbReference type="Pfam" id="PF05424"/>
    </source>
</evidence>
<gene>
    <name evidence="6" type="ORF">PFTANZ_05919</name>
</gene>
<protein>
    <recommendedName>
        <fullName evidence="8">Plasmodium falciparum erythrocyte membrane protein-1 N-terminal segment domain-containing protein</fullName>
    </recommendedName>
</protein>
<dbReference type="InterPro" id="IPR042202">
    <property type="entry name" value="Duffy-ag-bd_sf"/>
</dbReference>
<reference evidence="6 7" key="1">
    <citation type="submission" date="2013-02" db="EMBL/GenBank/DDBJ databases">
        <title>The Genome Annotation of Plasmodium falciparum Tanzania (2000708).</title>
        <authorList>
            <consortium name="The Broad Institute Genome Sequencing Platform"/>
            <consortium name="The Broad Institute Genome Sequencing Center for Infectious Disease"/>
            <person name="Neafsey D."/>
            <person name="Hoffman S."/>
            <person name="Volkman S."/>
            <person name="Rosenthal P."/>
            <person name="Walker B."/>
            <person name="Young S.K."/>
            <person name="Zeng Q."/>
            <person name="Gargeya S."/>
            <person name="Fitzgerald M."/>
            <person name="Haas B."/>
            <person name="Abouelleil A."/>
            <person name="Allen A.W."/>
            <person name="Alvarado L."/>
            <person name="Arachchi H.M."/>
            <person name="Berlin A.M."/>
            <person name="Chapman S.B."/>
            <person name="Gainer-Dewar J."/>
            <person name="Goldberg J."/>
            <person name="Griggs A."/>
            <person name="Gujja S."/>
            <person name="Hansen M."/>
            <person name="Howarth C."/>
            <person name="Imamovic A."/>
            <person name="Ireland A."/>
            <person name="Larimer J."/>
            <person name="McCowan C."/>
            <person name="Murphy C."/>
            <person name="Pearson M."/>
            <person name="Poon T.W."/>
            <person name="Priest M."/>
            <person name="Roberts A."/>
            <person name="Saif S."/>
            <person name="Shea T."/>
            <person name="Sisk P."/>
            <person name="Sykes S."/>
            <person name="Wortman J."/>
            <person name="Nusbaum C."/>
            <person name="Birren B."/>
        </authorList>
    </citation>
    <scope>NUCLEOTIDE SEQUENCE [LARGE SCALE GENOMIC DNA]</scope>
    <source>
        <strain evidence="7">Tanzania (2000708)</strain>
    </source>
</reference>
<feature type="compositionally biased region" description="Basic and acidic residues" evidence="1">
    <location>
        <begin position="88"/>
        <end position="97"/>
    </location>
</feature>
<evidence type="ECO:0000259" key="5">
    <source>
        <dbReference type="Pfam" id="PF22672"/>
    </source>
</evidence>
<evidence type="ECO:0000259" key="4">
    <source>
        <dbReference type="Pfam" id="PF15447"/>
    </source>
</evidence>
<feature type="region of interest" description="Disordered" evidence="1">
    <location>
        <begin position="78"/>
        <end position="97"/>
    </location>
</feature>
<proteinExistence type="predicted"/>
<dbReference type="InterPro" id="IPR004258">
    <property type="entry name" value="DBL"/>
</dbReference>
<feature type="domain" description="Duffy-binding-like" evidence="2">
    <location>
        <begin position="651"/>
        <end position="723"/>
    </location>
</feature>
<dbReference type="Pfam" id="PF03011">
    <property type="entry name" value="PFEMP"/>
    <property type="match status" value="1"/>
</dbReference>
<dbReference type="InterPro" id="IPR029210">
    <property type="entry name" value="PfEMP1_NTS"/>
</dbReference>